<evidence type="ECO:0000256" key="3">
    <source>
        <dbReference type="ARBA" id="ARBA00022801"/>
    </source>
</evidence>
<keyword evidence="2" id="KW-0677">Repeat</keyword>
<dbReference type="AlphaFoldDB" id="A0A1Y1VPN6"/>
<dbReference type="STRING" id="1754191.A0A1Y1VPN6"/>
<proteinExistence type="predicted"/>
<reference evidence="6 7" key="2">
    <citation type="submission" date="2016-08" db="EMBL/GenBank/DDBJ databases">
        <title>Pervasive Adenine N6-methylation of Active Genes in Fungi.</title>
        <authorList>
            <consortium name="DOE Joint Genome Institute"/>
            <person name="Mondo S.J."/>
            <person name="Dannebaum R.O."/>
            <person name="Kuo R.C."/>
            <person name="Labutti K."/>
            <person name="Haridas S."/>
            <person name="Kuo A."/>
            <person name="Salamov A."/>
            <person name="Ahrendt S.R."/>
            <person name="Lipzen A."/>
            <person name="Sullivan W."/>
            <person name="Andreopoulos W.B."/>
            <person name="Clum A."/>
            <person name="Lindquist E."/>
            <person name="Daum C."/>
            <person name="Ramamoorthy G.K."/>
            <person name="Gryganskyi A."/>
            <person name="Culley D."/>
            <person name="Magnuson J.K."/>
            <person name="James T.Y."/>
            <person name="O'Malley M.A."/>
            <person name="Stajich J.E."/>
            <person name="Spatafora J.W."/>
            <person name="Visel A."/>
            <person name="Grigoriev I.V."/>
        </authorList>
    </citation>
    <scope>NUCLEOTIDE SEQUENCE [LARGE SCALE GENOMIC DNA]</scope>
    <source>
        <strain evidence="7">finn</strain>
    </source>
</reference>
<evidence type="ECO:0000313" key="7">
    <source>
        <dbReference type="Proteomes" id="UP000193719"/>
    </source>
</evidence>
<feature type="domain" description="CBM10" evidence="5">
    <location>
        <begin position="677"/>
        <end position="717"/>
    </location>
</feature>
<keyword evidence="3" id="KW-0378">Hydrolase</keyword>
<dbReference type="OrthoDB" id="10391835at2759"/>
<evidence type="ECO:0000256" key="1">
    <source>
        <dbReference type="ARBA" id="ARBA00022729"/>
    </source>
</evidence>
<keyword evidence="7" id="KW-1185">Reference proteome</keyword>
<feature type="signal peptide" evidence="4">
    <location>
        <begin position="1"/>
        <end position="18"/>
    </location>
</feature>
<gene>
    <name evidence="6" type="ORF">BCR36DRAFT_401425</name>
</gene>
<protein>
    <recommendedName>
        <fullName evidence="5">CBM10 domain-containing protein</fullName>
    </recommendedName>
</protein>
<evidence type="ECO:0000313" key="6">
    <source>
        <dbReference type="EMBL" id="ORX61220.1"/>
    </source>
</evidence>
<evidence type="ECO:0000256" key="4">
    <source>
        <dbReference type="SAM" id="SignalP"/>
    </source>
</evidence>
<dbReference type="SUPFAM" id="SSF64571">
    <property type="entry name" value="Cellulose docking domain, dockering"/>
    <property type="match status" value="2"/>
</dbReference>
<dbReference type="Pfam" id="PF02013">
    <property type="entry name" value="CBM_10"/>
    <property type="match status" value="2"/>
</dbReference>
<dbReference type="PANTHER" id="PTHR40050:SF1">
    <property type="entry name" value="INNER SPORE COAT PROTEIN H"/>
    <property type="match status" value="1"/>
</dbReference>
<organism evidence="6 7">
    <name type="scientific">Piromyces finnis</name>
    <dbReference type="NCBI Taxonomy" id="1754191"/>
    <lineage>
        <taxon>Eukaryota</taxon>
        <taxon>Fungi</taxon>
        <taxon>Fungi incertae sedis</taxon>
        <taxon>Chytridiomycota</taxon>
        <taxon>Chytridiomycota incertae sedis</taxon>
        <taxon>Neocallimastigomycetes</taxon>
        <taxon>Neocallimastigales</taxon>
        <taxon>Neocallimastigaceae</taxon>
        <taxon>Piromyces</taxon>
    </lineage>
</organism>
<evidence type="ECO:0000256" key="2">
    <source>
        <dbReference type="ARBA" id="ARBA00022737"/>
    </source>
</evidence>
<name>A0A1Y1VPN6_9FUNG</name>
<dbReference type="GO" id="GO:0016787">
    <property type="term" value="F:hydrolase activity"/>
    <property type="evidence" value="ECO:0007669"/>
    <property type="project" value="UniProtKB-KW"/>
</dbReference>
<feature type="chain" id="PRO_5013299401" description="CBM10 domain-containing protein" evidence="4">
    <location>
        <begin position="19"/>
        <end position="770"/>
    </location>
</feature>
<dbReference type="PANTHER" id="PTHR40050">
    <property type="entry name" value="INNER SPORE COAT PROTEIN H"/>
    <property type="match status" value="1"/>
</dbReference>
<accession>A0A1Y1VPN6</accession>
<dbReference type="InterPro" id="IPR002883">
    <property type="entry name" value="CBM10/Dockerin_dom"/>
</dbReference>
<sequence length="770" mass="90172">MLFNYFITLLFFVKIIFAVNTSFIPEGQRAEIFELTDNEVALFRVTMPDDEFILLKKKANIGGLGSAKHNLADILGNLLRLASEGLDDVCNTNFFEKYPGSNIQEIFPEFNIGSDGYAHLNKTEILEEYDTNIRNYVDFDFDKESIMEKFFNSNKKFNLIEYSSFCVKMMNQQQVEQENQGNLTDQKLFSKESLVKDTEIKSIISRNLITQIKNSLNSNKSIFETINDVNNNDIISNEESTPLIDEEEVTQYINNNDDARNSETSITNKEFKTKKSTLTVELGGKIIEFDKVTFSLGGQYSRQLSKPNFNLKIRGKKDLYGRSQFKLRSDFAEPTFLRSKLTSDIHNRLGLVSISANYVTLYINNENMGLFVLTDAIKKSWIKYIYDEDETTSLYQCGSSNLSIRLGYGCRNENDDVKDYSEWMNFLLKLDQAQTASDIEDIFDVDHFLTEMVIEYLIGGWDHIQQIGHNFYMYKEPNGKWKYITYDFDQEFGINIDRVFVGYILEDLPEHYLRRKTDYVNYSFSDWTVHHHIIEILILNNPSRFEKILKNVIEKVFNPATLFPHIDELKEFIKPYVMMDKTPDENGYYPGRINYSAEETYSLAQWDANSEFTMVDTIQYNAYGIKYWILAKYRYICNAYHMDCDSVYLDENYEFPINKEVEFKGYYDQSALDRIPKCEAEEYGYICCPNYLTEVLYQDEEGDWAYDYVMEDWCIINLYPRKIIEKQECWTSPLGYECCDSCDVIYEDNNGQWGVKNNKWCGILPNCKDN</sequence>
<dbReference type="InterPro" id="IPR014867">
    <property type="entry name" value="Spore_coat_CotH_CotH2/3/7"/>
</dbReference>
<dbReference type="Proteomes" id="UP000193719">
    <property type="component" value="Unassembled WGS sequence"/>
</dbReference>
<reference evidence="6 7" key="1">
    <citation type="submission" date="2016-08" db="EMBL/GenBank/DDBJ databases">
        <title>Genomes of anaerobic fungi encode conserved fungal cellulosomes for biomass hydrolysis.</title>
        <authorList>
            <consortium name="DOE Joint Genome Institute"/>
            <person name="Haitjema C.H."/>
            <person name="Gilmore S.P."/>
            <person name="Henske J.K."/>
            <person name="Solomon K.V."/>
            <person name="De Groot R."/>
            <person name="Kuo A."/>
            <person name="Mondo S.J."/>
            <person name="Salamov A.A."/>
            <person name="Labutti K."/>
            <person name="Zhao Z."/>
            <person name="Chiniquy J."/>
            <person name="Barry K."/>
            <person name="Brewer H.M."/>
            <person name="Purvine S.O."/>
            <person name="Wright A.T."/>
            <person name="Boxma B."/>
            <person name="Van Alen T."/>
            <person name="Hackstein J.H."/>
            <person name="Baker S.E."/>
            <person name="Grigoriev I.V."/>
            <person name="O'Malley M.A."/>
        </authorList>
    </citation>
    <scope>NUCLEOTIDE SEQUENCE [LARGE SCALE GENOMIC DNA]</scope>
    <source>
        <strain evidence="7">finn</strain>
    </source>
</reference>
<dbReference type="InterPro" id="IPR009034">
    <property type="entry name" value="Dockerin_dom_fun_sf"/>
</dbReference>
<dbReference type="Pfam" id="PF08757">
    <property type="entry name" value="CotH"/>
    <property type="match status" value="1"/>
</dbReference>
<dbReference type="EMBL" id="MCFH01000001">
    <property type="protein sequence ID" value="ORX61220.1"/>
    <property type="molecule type" value="Genomic_DNA"/>
</dbReference>
<comment type="caution">
    <text evidence="6">The sequence shown here is derived from an EMBL/GenBank/DDBJ whole genome shotgun (WGS) entry which is preliminary data.</text>
</comment>
<dbReference type="Gene3D" id="3.90.1220.10">
    <property type="entry name" value="Cellulose docking domain, dockering"/>
    <property type="match status" value="2"/>
</dbReference>
<dbReference type="PROSITE" id="PS51763">
    <property type="entry name" value="CBM10"/>
    <property type="match status" value="2"/>
</dbReference>
<evidence type="ECO:0000259" key="5">
    <source>
        <dbReference type="PROSITE" id="PS51763"/>
    </source>
</evidence>
<keyword evidence="1 4" id="KW-0732">Signal</keyword>
<feature type="domain" description="CBM10" evidence="5">
    <location>
        <begin position="728"/>
        <end position="764"/>
    </location>
</feature>